<evidence type="ECO:0000256" key="1">
    <source>
        <dbReference type="SAM" id="MobiDB-lite"/>
    </source>
</evidence>
<evidence type="ECO:0000256" key="2">
    <source>
        <dbReference type="SAM" id="Phobius"/>
    </source>
</evidence>
<feature type="compositionally biased region" description="Basic and acidic residues" evidence="1">
    <location>
        <begin position="74"/>
        <end position="95"/>
    </location>
</feature>
<dbReference type="RefSeq" id="WP_249862460.1">
    <property type="nucleotide sequence ID" value="NZ_CP027059.1"/>
</dbReference>
<dbReference type="EMBL" id="CP027059">
    <property type="protein sequence ID" value="UQZ86962.1"/>
    <property type="molecule type" value="Genomic_DNA"/>
</dbReference>
<dbReference type="Proteomes" id="UP001057134">
    <property type="component" value="Chromosome"/>
</dbReference>
<keyword evidence="2" id="KW-1133">Transmembrane helix</keyword>
<organism evidence="3 4">
    <name type="scientific">Paenibacillus konkukensis</name>
    <dbReference type="NCBI Taxonomy" id="2020716"/>
    <lineage>
        <taxon>Bacteria</taxon>
        <taxon>Bacillati</taxon>
        <taxon>Bacillota</taxon>
        <taxon>Bacilli</taxon>
        <taxon>Bacillales</taxon>
        <taxon>Paenibacillaceae</taxon>
        <taxon>Paenibacillus</taxon>
    </lineage>
</organism>
<keyword evidence="2" id="KW-0472">Membrane</keyword>
<accession>A0ABY4S089</accession>
<protein>
    <submittedName>
        <fullName evidence="3">Uncharacterized protein</fullName>
    </submittedName>
</protein>
<gene>
    <name evidence="3" type="ORF">SK3146_06255</name>
</gene>
<feature type="compositionally biased region" description="Low complexity" evidence="1">
    <location>
        <begin position="62"/>
        <end position="73"/>
    </location>
</feature>
<sequence>MGKTYLRLLLVVLGIGFSIFFGVDLATRGVERVHGPITGQDAAIVRPLQPAAPVKQPEGREAGAAGKTQTAAKQADKEAKDKAASEAAEPRKEITEASGINRFGNKVGELLQIITYHGIRWFVALFDAITE</sequence>
<feature type="transmembrane region" description="Helical" evidence="2">
    <location>
        <begin position="6"/>
        <end position="26"/>
    </location>
</feature>
<evidence type="ECO:0000313" key="4">
    <source>
        <dbReference type="Proteomes" id="UP001057134"/>
    </source>
</evidence>
<reference evidence="3" key="1">
    <citation type="submission" date="2018-02" db="EMBL/GenBank/DDBJ databases">
        <authorList>
            <person name="Kim S.-K."/>
            <person name="Jung H.-I."/>
            <person name="Lee S.-W."/>
        </authorList>
    </citation>
    <scope>NUCLEOTIDE SEQUENCE</scope>
    <source>
        <strain evidence="3">SK3146</strain>
    </source>
</reference>
<keyword evidence="2" id="KW-0812">Transmembrane</keyword>
<name>A0ABY4S089_9BACL</name>
<feature type="region of interest" description="Disordered" evidence="1">
    <location>
        <begin position="52"/>
        <end position="95"/>
    </location>
</feature>
<keyword evidence="4" id="KW-1185">Reference proteome</keyword>
<proteinExistence type="predicted"/>
<evidence type="ECO:0000313" key="3">
    <source>
        <dbReference type="EMBL" id="UQZ86962.1"/>
    </source>
</evidence>
<reference evidence="3" key="2">
    <citation type="journal article" date="2021" name="J Anim Sci Technol">
        <title>Complete genome sequence of Paenibacillus konkukensis sp. nov. SK3146 as a potential probiotic strain.</title>
        <authorList>
            <person name="Jung H.I."/>
            <person name="Park S."/>
            <person name="Niu K.M."/>
            <person name="Lee S.W."/>
            <person name="Kothari D."/>
            <person name="Yi K.J."/>
            <person name="Kim S.K."/>
        </authorList>
    </citation>
    <scope>NUCLEOTIDE SEQUENCE</scope>
    <source>
        <strain evidence="3">SK3146</strain>
    </source>
</reference>